<gene>
    <name evidence="1" type="ORF">TNCT_255171</name>
</gene>
<organism evidence="1 2">
    <name type="scientific">Trichonephila clavata</name>
    <name type="common">Joro spider</name>
    <name type="synonym">Nephila clavata</name>
    <dbReference type="NCBI Taxonomy" id="2740835"/>
    <lineage>
        <taxon>Eukaryota</taxon>
        <taxon>Metazoa</taxon>
        <taxon>Ecdysozoa</taxon>
        <taxon>Arthropoda</taxon>
        <taxon>Chelicerata</taxon>
        <taxon>Arachnida</taxon>
        <taxon>Araneae</taxon>
        <taxon>Araneomorphae</taxon>
        <taxon>Entelegynae</taxon>
        <taxon>Araneoidea</taxon>
        <taxon>Nephilidae</taxon>
        <taxon>Trichonephila</taxon>
    </lineage>
</organism>
<dbReference type="Proteomes" id="UP000887116">
    <property type="component" value="Unassembled WGS sequence"/>
</dbReference>
<comment type="caution">
    <text evidence="1">The sequence shown here is derived from an EMBL/GenBank/DDBJ whole genome shotgun (WGS) entry which is preliminary data.</text>
</comment>
<sequence length="66" mass="7877">MLYNHSAKLYYHLMFNFSNRLDDYHDDMGCFALGCCIDCKWLYKIFIFSVITKYINMSIKEESNSA</sequence>
<proteinExistence type="predicted"/>
<evidence type="ECO:0000313" key="2">
    <source>
        <dbReference type="Proteomes" id="UP000887116"/>
    </source>
</evidence>
<dbReference type="EMBL" id="BMAO01035700">
    <property type="protein sequence ID" value="GFR05336.1"/>
    <property type="molecule type" value="Genomic_DNA"/>
</dbReference>
<name>A0A8X6LC39_TRICU</name>
<accession>A0A8X6LC39</accession>
<protein>
    <submittedName>
        <fullName evidence="1">Uncharacterized protein</fullName>
    </submittedName>
</protein>
<reference evidence="1" key="1">
    <citation type="submission" date="2020-07" db="EMBL/GenBank/DDBJ databases">
        <title>Multicomponent nature underlies the extraordinary mechanical properties of spider dragline silk.</title>
        <authorList>
            <person name="Kono N."/>
            <person name="Nakamura H."/>
            <person name="Mori M."/>
            <person name="Yoshida Y."/>
            <person name="Ohtoshi R."/>
            <person name="Malay A.D."/>
            <person name="Moran D.A.P."/>
            <person name="Tomita M."/>
            <person name="Numata K."/>
            <person name="Arakawa K."/>
        </authorList>
    </citation>
    <scope>NUCLEOTIDE SEQUENCE</scope>
</reference>
<evidence type="ECO:0000313" key="1">
    <source>
        <dbReference type="EMBL" id="GFR05336.1"/>
    </source>
</evidence>
<keyword evidence="2" id="KW-1185">Reference proteome</keyword>
<dbReference type="AlphaFoldDB" id="A0A8X6LC39"/>